<gene>
    <name evidence="1" type="ORF">FVEG_06991</name>
</gene>
<name>W7MPI8_GIBM7</name>
<dbReference type="OrthoDB" id="10279414at2759"/>
<evidence type="ECO:0000313" key="1">
    <source>
        <dbReference type="EMBL" id="EWG46542.1"/>
    </source>
</evidence>
<proteinExistence type="predicted"/>
<dbReference type="RefSeq" id="XP_018752733.1">
    <property type="nucleotide sequence ID" value="XM_018895478.1"/>
</dbReference>
<organism evidence="1 2">
    <name type="scientific">Gibberella moniliformis (strain M3125 / FGSC 7600)</name>
    <name type="common">Maize ear and stalk rot fungus</name>
    <name type="synonym">Fusarium verticillioides</name>
    <dbReference type="NCBI Taxonomy" id="334819"/>
    <lineage>
        <taxon>Eukaryota</taxon>
        <taxon>Fungi</taxon>
        <taxon>Dikarya</taxon>
        <taxon>Ascomycota</taxon>
        <taxon>Pezizomycotina</taxon>
        <taxon>Sordariomycetes</taxon>
        <taxon>Hypocreomycetidae</taxon>
        <taxon>Hypocreales</taxon>
        <taxon>Nectriaceae</taxon>
        <taxon>Fusarium</taxon>
        <taxon>Fusarium fujikuroi species complex</taxon>
    </lineage>
</organism>
<accession>W7MPI8</accession>
<dbReference type="AlphaFoldDB" id="W7MPI8"/>
<dbReference type="EMBL" id="CM000584">
    <property type="protein sequence ID" value="EWG46542.1"/>
    <property type="molecule type" value="Genomic_DNA"/>
</dbReference>
<keyword evidence="2" id="KW-1185">Reference proteome</keyword>
<reference evidence="1 2" key="1">
    <citation type="journal article" date="2010" name="Nature">
        <title>Comparative genomics reveals mobile pathogenicity chromosomes in Fusarium.</title>
        <authorList>
            <person name="Ma L.J."/>
            <person name="van der Does H.C."/>
            <person name="Borkovich K.A."/>
            <person name="Coleman J.J."/>
            <person name="Daboussi M.J."/>
            <person name="Di Pietro A."/>
            <person name="Dufresne M."/>
            <person name="Freitag M."/>
            <person name="Grabherr M."/>
            <person name="Henrissat B."/>
            <person name="Houterman P.M."/>
            <person name="Kang S."/>
            <person name="Shim W.B."/>
            <person name="Woloshuk C."/>
            <person name="Xie X."/>
            <person name="Xu J.R."/>
            <person name="Antoniw J."/>
            <person name="Baker S.E."/>
            <person name="Bluhm B.H."/>
            <person name="Breakspear A."/>
            <person name="Brown D.W."/>
            <person name="Butchko R.A."/>
            <person name="Chapman S."/>
            <person name="Coulson R."/>
            <person name="Coutinho P.M."/>
            <person name="Danchin E.G."/>
            <person name="Diener A."/>
            <person name="Gale L.R."/>
            <person name="Gardiner D.M."/>
            <person name="Goff S."/>
            <person name="Hammond-Kosack K.E."/>
            <person name="Hilburn K."/>
            <person name="Hua-Van A."/>
            <person name="Jonkers W."/>
            <person name="Kazan K."/>
            <person name="Kodira C.D."/>
            <person name="Koehrsen M."/>
            <person name="Kumar L."/>
            <person name="Lee Y.H."/>
            <person name="Li L."/>
            <person name="Manners J.M."/>
            <person name="Miranda-Saavedra D."/>
            <person name="Mukherjee M."/>
            <person name="Park G."/>
            <person name="Park J."/>
            <person name="Park S.Y."/>
            <person name="Proctor R.H."/>
            <person name="Regev A."/>
            <person name="Ruiz-Roldan M.C."/>
            <person name="Sain D."/>
            <person name="Sakthikumar S."/>
            <person name="Sykes S."/>
            <person name="Schwartz D.C."/>
            <person name="Turgeon B.G."/>
            <person name="Wapinski I."/>
            <person name="Yoder O."/>
            <person name="Young S."/>
            <person name="Zeng Q."/>
            <person name="Zhou S."/>
            <person name="Galagan J."/>
            <person name="Cuomo C.A."/>
            <person name="Kistler H.C."/>
            <person name="Rep M."/>
        </authorList>
    </citation>
    <scope>NUCLEOTIDE SEQUENCE [LARGE SCALE GENOMIC DNA]</scope>
    <source>
        <strain evidence="2">M3125 / FGSC 7600</strain>
    </source>
</reference>
<protein>
    <submittedName>
        <fullName evidence="1">Uncharacterized protein</fullName>
    </submittedName>
</protein>
<dbReference type="EMBL" id="DS022249">
    <property type="protein sequence ID" value="EWG46542.1"/>
    <property type="molecule type" value="Genomic_DNA"/>
</dbReference>
<sequence length="235" mass="26640">MESLVKSSGSPTTLSKLREVGRRGTIILGTIWKELRGTSSLKSHQSTLTQGVEIEGICPREPFYFVPQAFGEILLPRGWIFLSVNDHINNRLVIFYGMTVTISPYEFMAIGIEGSNYHSQWHQGCTMIIEAVLQKLEKAMVLECHRQSCSVPVDEVEGFDKHQYSIKSNSFFEVGRSNQDLGHKTGWKFNYTSVSRQSVIIGAYYRSGITRAAVGYWSGNYYDDWKFLPDAPYIS</sequence>
<evidence type="ECO:0000313" key="2">
    <source>
        <dbReference type="Proteomes" id="UP000009096"/>
    </source>
</evidence>
<dbReference type="Proteomes" id="UP000009096">
    <property type="component" value="Chromosome 7"/>
</dbReference>
<dbReference type="HOGENOM" id="CLU_1180310_0_0_1"/>
<dbReference type="KEGG" id="fvr:FVEG_06991"/>
<dbReference type="GeneID" id="30064842"/>
<dbReference type="VEuPathDB" id="FungiDB:FVEG_06991"/>